<name>W2XRE7_PHYNI</name>
<feature type="region of interest" description="Disordered" evidence="1">
    <location>
        <begin position="451"/>
        <end position="496"/>
    </location>
</feature>
<evidence type="ECO:0000256" key="1">
    <source>
        <dbReference type="SAM" id="MobiDB-lite"/>
    </source>
</evidence>
<sequence>MDRLPLSLVERKMMRKNASLTPIAKKTLKTYLMRIFESVEARVAEELPATGTLAEDDPDYFEGTDCYTRRFQLLAFWPLKVEEDLGAQSLFDLIADTLSRYNKPWDAVPFMVADNCSVNQYIGSREGGLPMVGCASHRFKLAVTDYLTSYKALQSKIHALMTKLRTIKGSAILRRVTDLSPLLQNDTRWSSTYAMVQWYTKLEPTLNSLSHEVLADFEGVTKALQHPTLTLSGVRRLFVSVTVTTHAQRALGCPCRGPYGDDLIVSRSTVRRRSRHSRGLYPEGLLNTGSKSYIRQDRTRGADVGVPRLEWDLDEGNEEVPRGGPLRGKRFKDRGLGEEAEEGLSGWAPPLETETPPPVEIREDEDEEQAGRPVEDDAGGRTPTGGGSSEGSERGTPRRTEPRLESREARRDGGTLRSEPLSPRARRMAESVLDTPRGREMFNQFLARLARQPAPSEEPAPARMMTGATADAVTSTPRARQRDAFSYDASRPSLPLVGEMQGEVPTVTPAGAALNARGTTRHTPTRVGERHDVARTPYPEGGTPRRQGGTPAGAAETPTRRAGTPTSDSVLQEMLVNTFSRALQRLSAWAGTPTRTPRHAGARPVSLPVPASSGNAFVDQTRP</sequence>
<dbReference type="EMBL" id="ANIX01000408">
    <property type="protein sequence ID" value="ETP25082.1"/>
    <property type="molecule type" value="Genomic_DNA"/>
</dbReference>
<dbReference type="PANTHER" id="PTHR40866">
    <property type="entry name" value="BED-TYPE DOMAIN-CONTAINING PROTEIN"/>
    <property type="match status" value="1"/>
</dbReference>
<dbReference type="SUPFAM" id="SSF53098">
    <property type="entry name" value="Ribonuclease H-like"/>
    <property type="match status" value="1"/>
</dbReference>
<feature type="region of interest" description="Disordered" evidence="1">
    <location>
        <begin position="590"/>
        <end position="623"/>
    </location>
</feature>
<feature type="compositionally biased region" description="Basic and acidic residues" evidence="1">
    <location>
        <begin position="369"/>
        <end position="379"/>
    </location>
</feature>
<evidence type="ECO:0000313" key="2">
    <source>
        <dbReference type="EMBL" id="ETP25082.1"/>
    </source>
</evidence>
<evidence type="ECO:0000313" key="3">
    <source>
        <dbReference type="Proteomes" id="UP000018958"/>
    </source>
</evidence>
<dbReference type="Proteomes" id="UP000018958">
    <property type="component" value="Unassembled WGS sequence"/>
</dbReference>
<gene>
    <name evidence="2" type="ORF">F441_02015</name>
</gene>
<reference evidence="2 3" key="1">
    <citation type="submission" date="2013-11" db="EMBL/GenBank/DDBJ databases">
        <title>The Genome Sequence of Phytophthora parasitica CJ01A1.</title>
        <authorList>
            <consortium name="The Broad Institute Genomics Platform"/>
            <person name="Russ C."/>
            <person name="Tyler B."/>
            <person name="Panabieres F."/>
            <person name="Shan W."/>
            <person name="Tripathy S."/>
            <person name="Grunwald N."/>
            <person name="Machado M."/>
            <person name="Johnson C.S."/>
            <person name="Walker B."/>
            <person name="Young S.K."/>
            <person name="Zeng Q."/>
            <person name="Gargeya S."/>
            <person name="Fitzgerald M."/>
            <person name="Haas B."/>
            <person name="Abouelleil A."/>
            <person name="Allen A.W."/>
            <person name="Alvarado L."/>
            <person name="Arachchi H.M."/>
            <person name="Berlin A.M."/>
            <person name="Chapman S.B."/>
            <person name="Gainer-Dewar J."/>
            <person name="Goldberg J."/>
            <person name="Griggs A."/>
            <person name="Gujja S."/>
            <person name="Hansen M."/>
            <person name="Howarth C."/>
            <person name="Imamovic A."/>
            <person name="Ireland A."/>
            <person name="Larimer J."/>
            <person name="McCowan C."/>
            <person name="Murphy C."/>
            <person name="Pearson M."/>
            <person name="Poon T.W."/>
            <person name="Priest M."/>
            <person name="Roberts A."/>
            <person name="Saif S."/>
            <person name="Shea T."/>
            <person name="Sisk P."/>
            <person name="Sykes S."/>
            <person name="Wortman J."/>
            <person name="Nusbaum C."/>
            <person name="Birren B."/>
        </authorList>
    </citation>
    <scope>NUCLEOTIDE SEQUENCE [LARGE SCALE GENOMIC DNA]</scope>
    <source>
        <strain evidence="2 3">CJ01A1</strain>
    </source>
</reference>
<comment type="caution">
    <text evidence="2">The sequence shown here is derived from an EMBL/GenBank/DDBJ whole genome shotgun (WGS) entry which is preliminary data.</text>
</comment>
<protein>
    <submittedName>
        <fullName evidence="2">Uncharacterized protein</fullName>
    </submittedName>
</protein>
<feature type="region of interest" description="Disordered" evidence="1">
    <location>
        <begin position="509"/>
        <end position="567"/>
    </location>
</feature>
<feature type="compositionally biased region" description="Low complexity" evidence="1">
    <location>
        <begin position="343"/>
        <end position="354"/>
    </location>
</feature>
<dbReference type="AlphaFoldDB" id="W2XRE7"/>
<proteinExistence type="predicted"/>
<feature type="non-terminal residue" evidence="2">
    <location>
        <position position="623"/>
    </location>
</feature>
<feature type="compositionally biased region" description="Basic and acidic residues" evidence="1">
    <location>
        <begin position="391"/>
        <end position="414"/>
    </location>
</feature>
<dbReference type="PANTHER" id="PTHR40866:SF1">
    <property type="entry name" value="BED-TYPE DOMAIN-CONTAINING PROTEIN"/>
    <property type="match status" value="1"/>
</dbReference>
<dbReference type="InterPro" id="IPR012337">
    <property type="entry name" value="RNaseH-like_sf"/>
</dbReference>
<dbReference type="OrthoDB" id="133225at2759"/>
<accession>W2XRE7</accession>
<organism evidence="2 3">
    <name type="scientific">Phytophthora nicotianae CJ01A1</name>
    <dbReference type="NCBI Taxonomy" id="1317063"/>
    <lineage>
        <taxon>Eukaryota</taxon>
        <taxon>Sar</taxon>
        <taxon>Stramenopiles</taxon>
        <taxon>Oomycota</taxon>
        <taxon>Peronosporomycetes</taxon>
        <taxon>Peronosporales</taxon>
        <taxon>Peronosporaceae</taxon>
        <taxon>Phytophthora</taxon>
    </lineage>
</organism>
<feature type="region of interest" description="Disordered" evidence="1">
    <location>
        <begin position="315"/>
        <end position="436"/>
    </location>
</feature>